<organism evidence="6 7">
    <name type="scientific">Nakamurella leprariae</name>
    <dbReference type="NCBI Taxonomy" id="2803911"/>
    <lineage>
        <taxon>Bacteria</taxon>
        <taxon>Bacillati</taxon>
        <taxon>Actinomycetota</taxon>
        <taxon>Actinomycetes</taxon>
        <taxon>Nakamurellales</taxon>
        <taxon>Nakamurellaceae</taxon>
        <taxon>Nakamurella</taxon>
    </lineage>
</organism>
<sequence length="400" mass="42047">MASTTAYDHVHLLVIGGGPAGHSAVAGYRDDDGPGRVLLVSDDQAQPYNRPPLSKDYLRGETDEAELWLDGRGYYEEHDIELWLDDPVVSLDAGARVARTASGRSVAYEQCVLATGCRPAVLPIPGGGHPDVLQLRFLDQAQELRGRAERAASAVVVGSGFIGCEAAMSLALRGLAVTMVSSEPLPQRHRLGQAAAERIATWLADAGVHLIGDAHVAAIEDGRAVHLEDGRSVTADLVLTAVGVDPQTQLAADAGCTLDGDRVVVDEHLATGIPGLFAAGDIAFARNATAGRHLAVEHWGEATIMGEIAGENAAGATEAWGDVPGFWSEIGPHTLKYGAWGDGWDRDVLVEHPDGGWTVWYTRDQDGQQVTVGVLTSEADADYDHGCELVAAGAPLPALG</sequence>
<dbReference type="Gene3D" id="3.50.50.60">
    <property type="entry name" value="FAD/NAD(P)-binding domain"/>
    <property type="match status" value="2"/>
</dbReference>
<keyword evidence="4" id="KW-0560">Oxidoreductase</keyword>
<dbReference type="SUPFAM" id="SSF51905">
    <property type="entry name" value="FAD/NAD(P)-binding domain"/>
    <property type="match status" value="2"/>
</dbReference>
<gene>
    <name evidence="6" type="ORF">JL106_17645</name>
</gene>
<evidence type="ECO:0000259" key="5">
    <source>
        <dbReference type="Pfam" id="PF07992"/>
    </source>
</evidence>
<evidence type="ECO:0000256" key="2">
    <source>
        <dbReference type="ARBA" id="ARBA00022630"/>
    </source>
</evidence>
<dbReference type="InterPro" id="IPR036188">
    <property type="entry name" value="FAD/NAD-bd_sf"/>
</dbReference>
<dbReference type="PANTHER" id="PTHR43557:SF2">
    <property type="entry name" value="RIESKE DOMAIN-CONTAINING PROTEIN-RELATED"/>
    <property type="match status" value="1"/>
</dbReference>
<dbReference type="AlphaFoldDB" id="A0A938YFU1"/>
<dbReference type="EMBL" id="JAERWK010000023">
    <property type="protein sequence ID" value="MBM9469114.1"/>
    <property type="molecule type" value="Genomic_DNA"/>
</dbReference>
<dbReference type="RefSeq" id="WP_205262073.1">
    <property type="nucleotide sequence ID" value="NZ_JAERWK010000023.1"/>
</dbReference>
<name>A0A938YFU1_9ACTN</name>
<dbReference type="InterPro" id="IPR016156">
    <property type="entry name" value="FAD/NAD-linked_Rdtase_dimer_sf"/>
</dbReference>
<dbReference type="SUPFAM" id="SSF55424">
    <property type="entry name" value="FAD/NAD-linked reductases, dimerisation (C-terminal) domain"/>
    <property type="match status" value="1"/>
</dbReference>
<evidence type="ECO:0000256" key="3">
    <source>
        <dbReference type="ARBA" id="ARBA00022827"/>
    </source>
</evidence>
<dbReference type="GO" id="GO:0005737">
    <property type="term" value="C:cytoplasm"/>
    <property type="evidence" value="ECO:0007669"/>
    <property type="project" value="TreeGrafter"/>
</dbReference>
<dbReference type="PRINTS" id="PR00411">
    <property type="entry name" value="PNDRDTASEI"/>
</dbReference>
<dbReference type="GO" id="GO:0016651">
    <property type="term" value="F:oxidoreductase activity, acting on NAD(P)H"/>
    <property type="evidence" value="ECO:0007669"/>
    <property type="project" value="TreeGrafter"/>
</dbReference>
<dbReference type="Proteomes" id="UP000663792">
    <property type="component" value="Unassembled WGS sequence"/>
</dbReference>
<dbReference type="Gene3D" id="3.30.390.30">
    <property type="match status" value="1"/>
</dbReference>
<dbReference type="PANTHER" id="PTHR43557">
    <property type="entry name" value="APOPTOSIS-INDUCING FACTOR 1"/>
    <property type="match status" value="1"/>
</dbReference>
<protein>
    <submittedName>
        <fullName evidence="6">FAD-dependent oxidoreductase</fullName>
    </submittedName>
</protein>
<accession>A0A938YFU1</accession>
<dbReference type="InterPro" id="IPR050446">
    <property type="entry name" value="FAD-oxidoreductase/Apoptosis"/>
</dbReference>
<reference evidence="6" key="1">
    <citation type="submission" date="2021-01" db="EMBL/GenBank/DDBJ databases">
        <title>YIM 132084 draft genome.</title>
        <authorList>
            <person name="An D."/>
        </authorList>
    </citation>
    <scope>NUCLEOTIDE SEQUENCE</scope>
    <source>
        <strain evidence="6">YIM 132084</strain>
    </source>
</reference>
<comment type="caution">
    <text evidence="6">The sequence shown here is derived from an EMBL/GenBank/DDBJ whole genome shotgun (WGS) entry which is preliminary data.</text>
</comment>
<keyword evidence="7" id="KW-1185">Reference proteome</keyword>
<evidence type="ECO:0000313" key="6">
    <source>
        <dbReference type="EMBL" id="MBM9469114.1"/>
    </source>
</evidence>
<evidence type="ECO:0000256" key="4">
    <source>
        <dbReference type="ARBA" id="ARBA00023002"/>
    </source>
</evidence>
<keyword evidence="2" id="KW-0285">Flavoprotein</keyword>
<proteinExistence type="predicted"/>
<dbReference type="InterPro" id="IPR023753">
    <property type="entry name" value="FAD/NAD-binding_dom"/>
</dbReference>
<feature type="domain" description="FAD/NAD(P)-binding" evidence="5">
    <location>
        <begin position="11"/>
        <end position="293"/>
    </location>
</feature>
<evidence type="ECO:0000313" key="7">
    <source>
        <dbReference type="Proteomes" id="UP000663792"/>
    </source>
</evidence>
<comment type="cofactor">
    <cofactor evidence="1">
        <name>FAD</name>
        <dbReference type="ChEBI" id="CHEBI:57692"/>
    </cofactor>
</comment>
<keyword evidence="3" id="KW-0274">FAD</keyword>
<evidence type="ECO:0000256" key="1">
    <source>
        <dbReference type="ARBA" id="ARBA00001974"/>
    </source>
</evidence>
<dbReference type="Pfam" id="PF07992">
    <property type="entry name" value="Pyr_redox_2"/>
    <property type="match status" value="1"/>
</dbReference>
<dbReference type="PRINTS" id="PR00368">
    <property type="entry name" value="FADPNR"/>
</dbReference>